<dbReference type="OrthoDB" id="8447555at2"/>
<reference evidence="2 3" key="1">
    <citation type="submission" date="2016-10" db="EMBL/GenBank/DDBJ databases">
        <authorList>
            <person name="de Groot N.N."/>
        </authorList>
    </citation>
    <scope>NUCLEOTIDE SEQUENCE [LARGE SCALE GENOMIC DNA]</scope>
    <source>
        <strain evidence="2 3">CGMCC 4.3143</strain>
    </source>
</reference>
<dbReference type="GO" id="GO:0005737">
    <property type="term" value="C:cytoplasm"/>
    <property type="evidence" value="ECO:0007669"/>
    <property type="project" value="TreeGrafter"/>
</dbReference>
<dbReference type="GO" id="GO:0004197">
    <property type="term" value="F:cysteine-type endopeptidase activity"/>
    <property type="evidence" value="ECO:0007669"/>
    <property type="project" value="InterPro"/>
</dbReference>
<proteinExistence type="predicted"/>
<dbReference type="InterPro" id="IPR050452">
    <property type="entry name" value="Metacaspase"/>
</dbReference>
<organism evidence="2 3">
    <name type="scientific">Pseudonocardia oroxyli</name>
    <dbReference type="NCBI Taxonomy" id="366584"/>
    <lineage>
        <taxon>Bacteria</taxon>
        <taxon>Bacillati</taxon>
        <taxon>Actinomycetota</taxon>
        <taxon>Actinomycetes</taxon>
        <taxon>Pseudonocardiales</taxon>
        <taxon>Pseudonocardiaceae</taxon>
        <taxon>Pseudonocardia</taxon>
    </lineage>
</organism>
<dbReference type="EMBL" id="FNBE01000015">
    <property type="protein sequence ID" value="SDG81904.1"/>
    <property type="molecule type" value="Genomic_DNA"/>
</dbReference>
<dbReference type="Pfam" id="PF00656">
    <property type="entry name" value="Peptidase_C14"/>
    <property type="match status" value="1"/>
</dbReference>
<dbReference type="InterPro" id="IPR011600">
    <property type="entry name" value="Pept_C14_caspase"/>
</dbReference>
<dbReference type="STRING" id="366584.SAMN05216377_115156"/>
<accession>A0A1G7XCR1</accession>
<dbReference type="Proteomes" id="UP000198967">
    <property type="component" value="Unassembled WGS sequence"/>
</dbReference>
<gene>
    <name evidence="2" type="ORF">SAMN05216377_115156</name>
</gene>
<evidence type="ECO:0000313" key="3">
    <source>
        <dbReference type="Proteomes" id="UP000198967"/>
    </source>
</evidence>
<evidence type="ECO:0000259" key="1">
    <source>
        <dbReference type="Pfam" id="PF00656"/>
    </source>
</evidence>
<dbReference type="PANTHER" id="PTHR48104:SF30">
    <property type="entry name" value="METACASPASE-1"/>
    <property type="match status" value="1"/>
</dbReference>
<protein>
    <submittedName>
        <fullName evidence="2">Caspase domain-containing protein</fullName>
    </submittedName>
</protein>
<sequence>MPRVHALLVGIDTYARPELALRGCVNDVRLAERTLTDRIPRGELSICTLLDQEATRGEIIRCFREHLGGAGPGGTALFWFSGHGSTGPLPPEIWYAESAGACQTTVCHDSRDTAPDLYDKELAVLVREIVATGARLVSVKDSCHARHGMRAPGMTPRLAPPARNPPRLVELLPELVRDTAGPDRPALGRQEPGHVALSACDEWEVAHETRTDDGVHGIFSLALTQALARLGPDATYRSVLADARCRVESRYRRQIPALEAVGSIADERFLDGTLRPRAATVTLRWLRGRWEVDLGAVHGLASGTRLGVPGVLPAREVRVVDVQVDRSTVEPVGWDPDPQQLYDVAVTDVPLPPVAVTATPEIATRLAAVLEARTSPHIRITTPREADAAPLLLRVRERSDGGILITSADGEELTSSCPSDADGLRHTIAGLEHIARWMQVRALHNPSPALADAVRLEIVPVPADGSVPPPDVAPLPAGTIELDYMWSGADWVAPTVHVRLRNTTDERLYCVLLDLTDRFRLHAELFPGQYVAAGGVADVGGGAPVRFGLPPKRDLEPGAFGTDWLLLLVSQRQFSSEPFFLPRLGEPPQAAPARHRGGLSGVLDRLGFRAVHRDAETTAVLAPHDWATSVVEVTTRVPDDWTTR</sequence>
<dbReference type="GO" id="GO:0006508">
    <property type="term" value="P:proteolysis"/>
    <property type="evidence" value="ECO:0007669"/>
    <property type="project" value="InterPro"/>
</dbReference>
<dbReference type="AlphaFoldDB" id="A0A1G7XCR1"/>
<dbReference type="Gene3D" id="3.40.50.1460">
    <property type="match status" value="1"/>
</dbReference>
<dbReference type="PANTHER" id="PTHR48104">
    <property type="entry name" value="METACASPASE-4"/>
    <property type="match status" value="1"/>
</dbReference>
<evidence type="ECO:0000313" key="2">
    <source>
        <dbReference type="EMBL" id="SDG81904.1"/>
    </source>
</evidence>
<feature type="domain" description="Peptidase C14 caspase" evidence="1">
    <location>
        <begin position="4"/>
        <end position="260"/>
    </location>
</feature>
<name>A0A1G7XCR1_PSEOR</name>
<keyword evidence="3" id="KW-1185">Reference proteome</keyword>